<keyword evidence="6 8" id="KW-0368">Histidine biosynthesis</keyword>
<comment type="pathway">
    <text evidence="1 8">Amino-acid biosynthesis; L-histidine biosynthesis; L-histidine from 5-phospho-alpha-D-ribose 1-diphosphate: step 8/9.</text>
</comment>
<dbReference type="InterPro" id="IPR004013">
    <property type="entry name" value="PHP_dom"/>
</dbReference>
<proteinExistence type="inferred from homology"/>
<evidence type="ECO:0000256" key="5">
    <source>
        <dbReference type="ARBA" id="ARBA00022801"/>
    </source>
</evidence>
<evidence type="ECO:0000256" key="6">
    <source>
        <dbReference type="ARBA" id="ARBA00023102"/>
    </source>
</evidence>
<protein>
    <recommendedName>
        <fullName evidence="3 8">Histidinol-phosphatase</fullName>
        <shortName evidence="8">HolPase</shortName>
        <ecNumber evidence="3 8">3.1.3.15</ecNumber>
    </recommendedName>
</protein>
<dbReference type="EMBL" id="JAPMLT010000008">
    <property type="protein sequence ID" value="MCX7571032.1"/>
    <property type="molecule type" value="Genomic_DNA"/>
</dbReference>
<evidence type="ECO:0000256" key="3">
    <source>
        <dbReference type="ARBA" id="ARBA00013085"/>
    </source>
</evidence>
<comment type="caution">
    <text evidence="10">The sequence shown here is derived from an EMBL/GenBank/DDBJ whole genome shotgun (WGS) entry which is preliminary data.</text>
</comment>
<evidence type="ECO:0000256" key="2">
    <source>
        <dbReference type="ARBA" id="ARBA00009152"/>
    </source>
</evidence>
<sequence>MLVDYHTHHERCGHAVGRLEEYVRAARERGLKEIGLSDHQPVLHIRPEDLLPEVAMPLEELPLYVQEALALKEKYRGEIEVKVGLEADWVAGYGEQVRALLAQYPFDYVIGSVHFLGDWDHTDSRQLAGWETRDVLTTYEEYFEQIRAAAASGLFDTIGHIDVIKRFGYKPERSWEHLLEETVVAVRDAGVCVEVNASGLRYPCAEQFPSKRMLEMMHSHRVPLTIGSDAHKPEHVGLGLDTVVALLREVGYREVYGFTGRERYAIGI</sequence>
<dbReference type="EC" id="3.1.3.15" evidence="3 8"/>
<keyword evidence="4 8" id="KW-0028">Amino-acid biosynthesis</keyword>
<dbReference type="InterPro" id="IPR010140">
    <property type="entry name" value="Histidinol_P_phosphatase_HisJ"/>
</dbReference>
<gene>
    <name evidence="10" type="ORF">OS242_13865</name>
</gene>
<keyword evidence="11" id="KW-1185">Reference proteome</keyword>
<dbReference type="RefSeq" id="WP_267152280.1">
    <property type="nucleotide sequence ID" value="NZ_JAPMLT010000008.1"/>
</dbReference>
<evidence type="ECO:0000313" key="11">
    <source>
        <dbReference type="Proteomes" id="UP001208017"/>
    </source>
</evidence>
<dbReference type="Pfam" id="PF02811">
    <property type="entry name" value="PHP"/>
    <property type="match status" value="1"/>
</dbReference>
<dbReference type="PANTHER" id="PTHR21039:SF0">
    <property type="entry name" value="HISTIDINOL-PHOSPHATASE"/>
    <property type="match status" value="1"/>
</dbReference>
<dbReference type="SUPFAM" id="SSF89550">
    <property type="entry name" value="PHP domain-like"/>
    <property type="match status" value="1"/>
</dbReference>
<reference evidence="10 11" key="1">
    <citation type="submission" date="2022-11" db="EMBL/GenBank/DDBJ databases">
        <title>Study of microbial diversity in lake waters.</title>
        <authorList>
            <person name="Zhang J."/>
        </authorList>
    </citation>
    <scope>NUCLEOTIDE SEQUENCE [LARGE SCALE GENOMIC DNA]</scope>
    <source>
        <strain evidence="10 11">DT12</strain>
    </source>
</reference>
<evidence type="ECO:0000259" key="9">
    <source>
        <dbReference type="Pfam" id="PF02811"/>
    </source>
</evidence>
<dbReference type="CDD" id="cd12110">
    <property type="entry name" value="PHP_HisPPase_Hisj_like"/>
    <property type="match status" value="1"/>
</dbReference>
<dbReference type="NCBIfam" id="NF005596">
    <property type="entry name" value="PRK07328.1"/>
    <property type="match status" value="1"/>
</dbReference>
<dbReference type="NCBIfam" id="TIGR01856">
    <property type="entry name" value="hisJ_fam"/>
    <property type="match status" value="1"/>
</dbReference>
<feature type="domain" description="PHP" evidence="9">
    <location>
        <begin position="4"/>
        <end position="197"/>
    </location>
</feature>
<keyword evidence="5 8" id="KW-0378">Hydrolase</keyword>
<evidence type="ECO:0000256" key="1">
    <source>
        <dbReference type="ARBA" id="ARBA00004970"/>
    </source>
</evidence>
<comment type="catalytic activity">
    <reaction evidence="7 8">
        <text>L-histidinol phosphate + H2O = L-histidinol + phosphate</text>
        <dbReference type="Rhea" id="RHEA:14465"/>
        <dbReference type="ChEBI" id="CHEBI:15377"/>
        <dbReference type="ChEBI" id="CHEBI:43474"/>
        <dbReference type="ChEBI" id="CHEBI:57699"/>
        <dbReference type="ChEBI" id="CHEBI:57980"/>
        <dbReference type="EC" id="3.1.3.15"/>
    </reaction>
</comment>
<evidence type="ECO:0000313" key="10">
    <source>
        <dbReference type="EMBL" id="MCX7571032.1"/>
    </source>
</evidence>
<comment type="similarity">
    <text evidence="2 8">Belongs to the PHP hydrolase family. HisK subfamily.</text>
</comment>
<dbReference type="Gene3D" id="3.20.20.140">
    <property type="entry name" value="Metal-dependent hydrolases"/>
    <property type="match status" value="1"/>
</dbReference>
<dbReference type="PANTHER" id="PTHR21039">
    <property type="entry name" value="HISTIDINOL PHOSPHATASE-RELATED"/>
    <property type="match status" value="1"/>
</dbReference>
<evidence type="ECO:0000256" key="4">
    <source>
        <dbReference type="ARBA" id="ARBA00022605"/>
    </source>
</evidence>
<dbReference type="InterPro" id="IPR016195">
    <property type="entry name" value="Pol/histidinol_Pase-like"/>
</dbReference>
<evidence type="ECO:0000256" key="7">
    <source>
        <dbReference type="ARBA" id="ARBA00049158"/>
    </source>
</evidence>
<dbReference type="Proteomes" id="UP001208017">
    <property type="component" value="Unassembled WGS sequence"/>
</dbReference>
<organism evidence="10 11">
    <name type="scientific">Tumebacillus lacus</name>
    <dbReference type="NCBI Taxonomy" id="2995335"/>
    <lineage>
        <taxon>Bacteria</taxon>
        <taxon>Bacillati</taxon>
        <taxon>Bacillota</taxon>
        <taxon>Bacilli</taxon>
        <taxon>Bacillales</taxon>
        <taxon>Alicyclobacillaceae</taxon>
        <taxon>Tumebacillus</taxon>
    </lineage>
</organism>
<evidence type="ECO:0000256" key="8">
    <source>
        <dbReference type="RuleBase" id="RU366003"/>
    </source>
</evidence>
<name>A0ABT3X4Y4_9BACL</name>
<accession>A0ABT3X4Y4</accession>